<feature type="domain" description="RNase H type-1" evidence="1">
    <location>
        <begin position="69"/>
        <end position="153"/>
    </location>
</feature>
<organism evidence="2 3">
    <name type="scientific">Acer saccharum</name>
    <name type="common">Sugar maple</name>
    <dbReference type="NCBI Taxonomy" id="4024"/>
    <lineage>
        <taxon>Eukaryota</taxon>
        <taxon>Viridiplantae</taxon>
        <taxon>Streptophyta</taxon>
        <taxon>Embryophyta</taxon>
        <taxon>Tracheophyta</taxon>
        <taxon>Spermatophyta</taxon>
        <taxon>Magnoliopsida</taxon>
        <taxon>eudicotyledons</taxon>
        <taxon>Gunneridae</taxon>
        <taxon>Pentapetalae</taxon>
        <taxon>rosids</taxon>
        <taxon>malvids</taxon>
        <taxon>Sapindales</taxon>
        <taxon>Sapindaceae</taxon>
        <taxon>Hippocastanoideae</taxon>
        <taxon>Acereae</taxon>
        <taxon>Acer</taxon>
    </lineage>
</organism>
<evidence type="ECO:0000259" key="1">
    <source>
        <dbReference type="Pfam" id="PF13456"/>
    </source>
</evidence>
<comment type="caution">
    <text evidence="2">The sequence shown here is derived from an EMBL/GenBank/DDBJ whole genome shotgun (WGS) entry which is preliminary data.</text>
</comment>
<dbReference type="PANTHER" id="PTHR47074">
    <property type="entry name" value="BNAC02G40300D PROTEIN"/>
    <property type="match status" value="1"/>
</dbReference>
<gene>
    <name evidence="2" type="ORF">LWI29_008847</name>
</gene>
<accession>A0AA39VF75</accession>
<proteinExistence type="predicted"/>
<dbReference type="EMBL" id="JAUESC010000386">
    <property type="protein sequence ID" value="KAK0575893.1"/>
    <property type="molecule type" value="Genomic_DNA"/>
</dbReference>
<dbReference type="PANTHER" id="PTHR47074:SF48">
    <property type="entry name" value="POLYNUCLEOTIDYL TRANSFERASE, RIBONUCLEASE H-LIKE SUPERFAMILY PROTEIN"/>
    <property type="match status" value="1"/>
</dbReference>
<dbReference type="InterPro" id="IPR052929">
    <property type="entry name" value="RNase_H-like_EbsB-rel"/>
</dbReference>
<dbReference type="GO" id="GO:0004523">
    <property type="term" value="F:RNA-DNA hybrid ribonuclease activity"/>
    <property type="evidence" value="ECO:0007669"/>
    <property type="project" value="InterPro"/>
</dbReference>
<dbReference type="InterPro" id="IPR002156">
    <property type="entry name" value="RNaseH_domain"/>
</dbReference>
<name>A0AA39VF75_ACESA</name>
<evidence type="ECO:0000313" key="2">
    <source>
        <dbReference type="EMBL" id="KAK0575893.1"/>
    </source>
</evidence>
<dbReference type="Pfam" id="PF13456">
    <property type="entry name" value="RVT_3"/>
    <property type="match status" value="1"/>
</dbReference>
<dbReference type="AlphaFoldDB" id="A0AA39VF75"/>
<sequence length="179" mass="19736">MRNTFVHEAKKVDKDEIIGWSEKYLDVYQSLNTGNMRGNSCRDRESIDRRVGWSPPDKDEYKTNCGIAVDSNSGKVGLGIIVRNSNGEVMACCSQKLNSYISKRDANALAISRDIQFGIDCGLNSRMIESNDGVIVNWINMGLNRDSNVGIILSDIDGLGADMGGLNCILVNNSDFETF</sequence>
<dbReference type="Proteomes" id="UP001168877">
    <property type="component" value="Unassembled WGS sequence"/>
</dbReference>
<evidence type="ECO:0000313" key="3">
    <source>
        <dbReference type="Proteomes" id="UP001168877"/>
    </source>
</evidence>
<keyword evidence="3" id="KW-1185">Reference proteome</keyword>
<reference evidence="2" key="2">
    <citation type="submission" date="2023-06" db="EMBL/GenBank/DDBJ databases">
        <authorList>
            <person name="Swenson N.G."/>
            <person name="Wegrzyn J.L."/>
            <person name="Mcevoy S.L."/>
        </authorList>
    </citation>
    <scope>NUCLEOTIDE SEQUENCE</scope>
    <source>
        <strain evidence="2">NS2018</strain>
        <tissue evidence="2">Leaf</tissue>
    </source>
</reference>
<dbReference type="GO" id="GO:0003676">
    <property type="term" value="F:nucleic acid binding"/>
    <property type="evidence" value="ECO:0007669"/>
    <property type="project" value="InterPro"/>
</dbReference>
<reference evidence="2" key="1">
    <citation type="journal article" date="2022" name="Plant J.">
        <title>Strategies of tolerance reflected in two North American maple genomes.</title>
        <authorList>
            <person name="McEvoy S.L."/>
            <person name="Sezen U.U."/>
            <person name="Trouern-Trend A."/>
            <person name="McMahon S.M."/>
            <person name="Schaberg P.G."/>
            <person name="Yang J."/>
            <person name="Wegrzyn J.L."/>
            <person name="Swenson N.G."/>
        </authorList>
    </citation>
    <scope>NUCLEOTIDE SEQUENCE</scope>
    <source>
        <strain evidence="2">NS2018</strain>
    </source>
</reference>
<protein>
    <recommendedName>
        <fullName evidence="1">RNase H type-1 domain-containing protein</fullName>
    </recommendedName>
</protein>